<dbReference type="AlphaFoldDB" id="A0A239DM94"/>
<evidence type="ECO:0000313" key="2">
    <source>
        <dbReference type="Proteomes" id="UP000198304"/>
    </source>
</evidence>
<protein>
    <submittedName>
        <fullName evidence="1">Uncharacterized protein</fullName>
    </submittedName>
</protein>
<gene>
    <name evidence="1" type="ORF">SAMN05446037_10088</name>
</gene>
<dbReference type="Proteomes" id="UP000198304">
    <property type="component" value="Unassembled WGS sequence"/>
</dbReference>
<reference evidence="1 2" key="1">
    <citation type="submission" date="2017-06" db="EMBL/GenBank/DDBJ databases">
        <authorList>
            <person name="Kim H.J."/>
            <person name="Triplett B.A."/>
        </authorList>
    </citation>
    <scope>NUCLEOTIDE SEQUENCE [LARGE SCALE GENOMIC DNA]</scope>
    <source>
        <strain evidence="1 2">SCA</strain>
    </source>
</reference>
<sequence length="56" mass="6222">MKRDTMVGLITGSLIGATVSAYAISQMNPREQKRMLKRSRKIMKVASHLIGGMNML</sequence>
<proteinExistence type="predicted"/>
<dbReference type="EMBL" id="FZOJ01000008">
    <property type="protein sequence ID" value="SNS32793.1"/>
    <property type="molecule type" value="Genomic_DNA"/>
</dbReference>
<evidence type="ECO:0000313" key="1">
    <source>
        <dbReference type="EMBL" id="SNS32793.1"/>
    </source>
</evidence>
<keyword evidence="2" id="KW-1185">Reference proteome</keyword>
<name>A0A239DM94_9FIRM</name>
<organism evidence="1 2">
    <name type="scientific">Anaerovirgula multivorans</name>
    <dbReference type="NCBI Taxonomy" id="312168"/>
    <lineage>
        <taxon>Bacteria</taxon>
        <taxon>Bacillati</taxon>
        <taxon>Bacillota</taxon>
        <taxon>Clostridia</taxon>
        <taxon>Peptostreptococcales</taxon>
        <taxon>Natronincolaceae</taxon>
        <taxon>Anaerovirgula</taxon>
    </lineage>
</organism>
<dbReference type="RefSeq" id="WP_176431300.1">
    <property type="nucleotide sequence ID" value="NZ_FZOJ01000008.1"/>
</dbReference>
<accession>A0A239DM94</accession>